<proteinExistence type="inferred from homology"/>
<keyword evidence="3" id="KW-0472">Membrane</keyword>
<protein>
    <submittedName>
        <fullName evidence="4">Uncharacterized protein</fullName>
    </submittedName>
</protein>
<dbReference type="GO" id="GO:0070628">
    <property type="term" value="F:proteasome binding"/>
    <property type="evidence" value="ECO:0007669"/>
    <property type="project" value="InterPro"/>
</dbReference>
<evidence type="ECO:0000256" key="1">
    <source>
        <dbReference type="ARBA" id="ARBA00006405"/>
    </source>
</evidence>
<gene>
    <name evidence="4" type="ORF">FNV43_RR22067</name>
</gene>
<keyword evidence="3" id="KW-0812">Transmembrane</keyword>
<evidence type="ECO:0000313" key="4">
    <source>
        <dbReference type="EMBL" id="KAF3434980.1"/>
    </source>
</evidence>
<dbReference type="InterPro" id="IPR045128">
    <property type="entry name" value="PI31-like"/>
</dbReference>
<feature type="transmembrane region" description="Helical" evidence="3">
    <location>
        <begin position="367"/>
        <end position="389"/>
    </location>
</feature>
<reference evidence="4" key="1">
    <citation type="submission" date="2020-03" db="EMBL/GenBank/DDBJ databases">
        <title>A high-quality chromosome-level genome assembly of a woody plant with both climbing and erect habits, Rhamnella rubrinervis.</title>
        <authorList>
            <person name="Lu Z."/>
            <person name="Yang Y."/>
            <person name="Zhu X."/>
            <person name="Sun Y."/>
        </authorList>
    </citation>
    <scope>NUCLEOTIDE SEQUENCE</scope>
    <source>
        <strain evidence="4">BYM</strain>
        <tissue evidence="4">Leaf</tissue>
    </source>
</reference>
<evidence type="ECO:0000256" key="3">
    <source>
        <dbReference type="SAM" id="Phobius"/>
    </source>
</evidence>
<dbReference type="PANTHER" id="PTHR13266:SF1">
    <property type="entry name" value="PROTEASOME INHIBITOR PI31 SUBUNIT"/>
    <property type="match status" value="1"/>
</dbReference>
<accession>A0A8K0GUU2</accession>
<evidence type="ECO:0000256" key="2">
    <source>
        <dbReference type="SAM" id="MobiDB-lite"/>
    </source>
</evidence>
<organism evidence="4 5">
    <name type="scientific">Rhamnella rubrinervis</name>
    <dbReference type="NCBI Taxonomy" id="2594499"/>
    <lineage>
        <taxon>Eukaryota</taxon>
        <taxon>Viridiplantae</taxon>
        <taxon>Streptophyta</taxon>
        <taxon>Embryophyta</taxon>
        <taxon>Tracheophyta</taxon>
        <taxon>Spermatophyta</taxon>
        <taxon>Magnoliopsida</taxon>
        <taxon>eudicotyledons</taxon>
        <taxon>Gunneridae</taxon>
        <taxon>Pentapetalae</taxon>
        <taxon>rosids</taxon>
        <taxon>fabids</taxon>
        <taxon>Rosales</taxon>
        <taxon>Rhamnaceae</taxon>
        <taxon>rhamnoid group</taxon>
        <taxon>Rhamneae</taxon>
        <taxon>Rhamnella</taxon>
    </lineage>
</organism>
<comment type="caution">
    <text evidence="4">The sequence shown here is derived from an EMBL/GenBank/DDBJ whole genome shotgun (WGS) entry which is preliminary data.</text>
</comment>
<keyword evidence="5" id="KW-1185">Reference proteome</keyword>
<dbReference type="EMBL" id="VOIH02000010">
    <property type="protein sequence ID" value="KAF3434980.1"/>
    <property type="molecule type" value="Genomic_DNA"/>
</dbReference>
<feature type="region of interest" description="Disordered" evidence="2">
    <location>
        <begin position="1"/>
        <end position="33"/>
    </location>
</feature>
<dbReference type="PANTHER" id="PTHR13266">
    <property type="entry name" value="PROTEASOME INHIBITOR"/>
    <property type="match status" value="1"/>
</dbReference>
<dbReference type="Proteomes" id="UP000796880">
    <property type="component" value="Unassembled WGS sequence"/>
</dbReference>
<comment type="similarity">
    <text evidence="1">Belongs to the proteasome inhibitor PI31 family.</text>
</comment>
<keyword evidence="3" id="KW-1133">Transmembrane helix</keyword>
<dbReference type="GO" id="GO:0004866">
    <property type="term" value="F:endopeptidase inhibitor activity"/>
    <property type="evidence" value="ECO:0007669"/>
    <property type="project" value="InterPro"/>
</dbReference>
<dbReference type="AlphaFoldDB" id="A0A8K0GUU2"/>
<evidence type="ECO:0000313" key="5">
    <source>
        <dbReference type="Proteomes" id="UP000796880"/>
    </source>
</evidence>
<sequence>MVYPPVNPSGFSDRLTGPGAGTYSPRSDFGSGSMHWVRPSNRRWSRVFLELDSFEELPIVHDPPVNPGGFSNLLPGPAAGMYRPRSGLGYRSMLLGLNDPGWSRGVDDPVFHWNRGVPQGARYDPIGPPGVPGFGPYRFVRNPRRPGEKTVVHEKPSRLTARSSSHITRMVYPPVNPSGFSDRLPGPGAGTYSPRIDFGSGSMHLGPNDSRWSRVFRELDSFGGLPIVHVPPVNPGGFSDLLPWRAAGMYRPRSDFGSGSMLLGPNDPCWSRGVDETVSVGGLQGVPRVARYDPIGPPGVPGFEPYRFVRCLYGLIGNAFVVNYDILDLNMHVSQMVSSSMSWTRFCFGALVGVLSSGKFISNTQNLPFTIFHFQFVLGILGGQVVGLIRTSNILVRMISFRVGR</sequence>
<dbReference type="GO" id="GO:0043161">
    <property type="term" value="P:proteasome-mediated ubiquitin-dependent protein catabolic process"/>
    <property type="evidence" value="ECO:0007669"/>
    <property type="project" value="InterPro"/>
</dbReference>
<dbReference type="OrthoDB" id="1743274at2759"/>
<name>A0A8K0GUU2_9ROSA</name>